<dbReference type="STRING" id="582475.ACZ11_12150"/>
<proteinExistence type="inferred from homology"/>
<dbReference type="InterPro" id="IPR016162">
    <property type="entry name" value="Ald_DH_N"/>
</dbReference>
<dbReference type="InterPro" id="IPR020593">
    <property type="entry name" value="G-glutamylP_reductase_CS"/>
</dbReference>
<reference evidence="9 10" key="1">
    <citation type="submission" date="2017-11" db="EMBL/GenBank/DDBJ databases">
        <title>Bacterial isolate from king chilli rhizosphere.</title>
        <authorList>
            <person name="Takhelmayum P."/>
            <person name="Sarangthem I."/>
        </authorList>
    </citation>
    <scope>NUCLEOTIDE SEQUENCE [LARGE SCALE GENOMIC DNA]</scope>
    <source>
        <strain evidence="10">t26</strain>
    </source>
</reference>
<dbReference type="PANTHER" id="PTHR11063:SF8">
    <property type="entry name" value="DELTA-1-PYRROLINE-5-CARBOXYLATE SYNTHASE"/>
    <property type="match status" value="1"/>
</dbReference>
<evidence type="ECO:0000259" key="8">
    <source>
        <dbReference type="Pfam" id="PF00171"/>
    </source>
</evidence>
<dbReference type="EC" id="1.2.1.41" evidence="7"/>
<dbReference type="Pfam" id="PF00171">
    <property type="entry name" value="Aldedh"/>
    <property type="match status" value="1"/>
</dbReference>
<dbReference type="RefSeq" id="WP_100544260.1">
    <property type="nucleotide sequence ID" value="NZ_CP158849.1"/>
</dbReference>
<feature type="domain" description="Aldehyde dehydrogenase" evidence="8">
    <location>
        <begin position="74"/>
        <end position="283"/>
    </location>
</feature>
<comment type="catalytic activity">
    <reaction evidence="6 7">
        <text>L-glutamate 5-semialdehyde + phosphate + NADP(+) = L-glutamyl 5-phosphate + NADPH + H(+)</text>
        <dbReference type="Rhea" id="RHEA:19541"/>
        <dbReference type="ChEBI" id="CHEBI:15378"/>
        <dbReference type="ChEBI" id="CHEBI:43474"/>
        <dbReference type="ChEBI" id="CHEBI:57783"/>
        <dbReference type="ChEBI" id="CHEBI:58066"/>
        <dbReference type="ChEBI" id="CHEBI:58274"/>
        <dbReference type="ChEBI" id="CHEBI:58349"/>
        <dbReference type="EC" id="1.2.1.41"/>
    </reaction>
</comment>
<evidence type="ECO:0000313" key="10">
    <source>
        <dbReference type="Proteomes" id="UP000232101"/>
    </source>
</evidence>
<dbReference type="EMBL" id="PHQY01000656">
    <property type="protein sequence ID" value="PJO42204.1"/>
    <property type="molecule type" value="Genomic_DNA"/>
</dbReference>
<dbReference type="InterPro" id="IPR016163">
    <property type="entry name" value="Ald_DH_C"/>
</dbReference>
<sequence length="416" mass="45431">MTSEVQQKGKLAKAASYILNIKTTCEKNEALSKIAEQLIIDQDYIIAENAKDLAMGEQQGMPVSTLDRIMLNKERVEAMSSAIQLLVELNDPVGSLLERIEKDNGLLIEKRLVPIGVIGMIYEARPNVTVDAATLSLKTGNAVILRGSSSAKFSNVALVASIHRALSKTAIPVDAVQLIEDTNRETVKELFHLKEYLDVLIPRGGKALIDLVVNEATVPVLETGAGNCHIYVDHTADYIKAEKICINAKTQRPSVCNAAESLLIHPDWFKEHGKQLLSAMHQAGVTIIGDATVCQALDFAELATVEDYATEYLDLKISVKIVENVYEAIEHINKYGTNHSEAIITEDQLVADTFLNSVDAAAVYHNASTRFTDGFEFGYGAEIGISTQKLHARGPMGLPALTSTKYFIHGNGQIRD</sequence>
<keyword evidence="2 7" id="KW-0028">Amino-acid biosynthesis</keyword>
<dbReference type="GO" id="GO:0055129">
    <property type="term" value="P:L-proline biosynthetic process"/>
    <property type="evidence" value="ECO:0007669"/>
    <property type="project" value="UniProtKB-UniRule"/>
</dbReference>
<dbReference type="FunFam" id="3.40.309.10:FF:000006">
    <property type="entry name" value="Gamma-glutamyl phosphate reductase"/>
    <property type="match status" value="1"/>
</dbReference>
<dbReference type="NCBIfam" id="TIGR00407">
    <property type="entry name" value="proA"/>
    <property type="match status" value="1"/>
</dbReference>
<evidence type="ECO:0000313" key="9">
    <source>
        <dbReference type="EMBL" id="PJO42204.1"/>
    </source>
</evidence>
<dbReference type="AlphaFoldDB" id="A0A2M9Q298"/>
<dbReference type="UniPathway" id="UPA00098">
    <property type="reaction ID" value="UER00360"/>
</dbReference>
<dbReference type="Gene3D" id="3.40.309.10">
    <property type="entry name" value="Aldehyde Dehydrogenase, Chain A, domain 2"/>
    <property type="match status" value="1"/>
</dbReference>
<dbReference type="InterPro" id="IPR016161">
    <property type="entry name" value="Ald_DH/histidinol_DH"/>
</dbReference>
<evidence type="ECO:0000256" key="6">
    <source>
        <dbReference type="ARBA" id="ARBA00049024"/>
    </source>
</evidence>
<protein>
    <recommendedName>
        <fullName evidence="7">Gamma-glutamyl phosphate reductase</fullName>
        <shortName evidence="7">GPR</shortName>
        <ecNumber evidence="7">1.2.1.41</ecNumber>
    </recommendedName>
    <alternativeName>
        <fullName evidence="7">Glutamate-5-semialdehyde dehydrogenase</fullName>
    </alternativeName>
    <alternativeName>
        <fullName evidence="7">Glutamyl-gamma-semialdehyde dehydrogenase</fullName>
        <shortName evidence="7">GSA dehydrogenase</shortName>
    </alternativeName>
</protein>
<gene>
    <name evidence="7" type="primary">proA</name>
    <name evidence="9" type="ORF">CWD94_18140</name>
</gene>
<evidence type="ECO:0000256" key="4">
    <source>
        <dbReference type="ARBA" id="ARBA00022857"/>
    </source>
</evidence>
<organism evidence="9 10">
    <name type="scientific">Lysinibacillus xylanilyticus</name>
    <dbReference type="NCBI Taxonomy" id="582475"/>
    <lineage>
        <taxon>Bacteria</taxon>
        <taxon>Bacillati</taxon>
        <taxon>Bacillota</taxon>
        <taxon>Bacilli</taxon>
        <taxon>Bacillales</taxon>
        <taxon>Bacillaceae</taxon>
        <taxon>Lysinibacillus</taxon>
    </lineage>
</organism>
<dbReference type="Proteomes" id="UP000232101">
    <property type="component" value="Unassembled WGS sequence"/>
</dbReference>
<name>A0A2M9Q298_9BACI</name>
<accession>A0A2M9Q298</accession>
<evidence type="ECO:0000256" key="5">
    <source>
        <dbReference type="ARBA" id="ARBA00023002"/>
    </source>
</evidence>
<comment type="pathway">
    <text evidence="1 7">Amino-acid biosynthesis; L-proline biosynthesis; L-glutamate 5-semialdehyde from L-glutamate: step 2/2.</text>
</comment>
<evidence type="ECO:0000256" key="7">
    <source>
        <dbReference type="HAMAP-Rule" id="MF_00412"/>
    </source>
</evidence>
<dbReference type="HAMAP" id="MF_00412">
    <property type="entry name" value="ProA"/>
    <property type="match status" value="1"/>
</dbReference>
<evidence type="ECO:0000256" key="1">
    <source>
        <dbReference type="ARBA" id="ARBA00004985"/>
    </source>
</evidence>
<dbReference type="NCBIfam" id="NF001221">
    <property type="entry name" value="PRK00197.1"/>
    <property type="match status" value="1"/>
</dbReference>
<comment type="subcellular location">
    <subcellularLocation>
        <location evidence="7">Cytoplasm</location>
    </subcellularLocation>
</comment>
<comment type="function">
    <text evidence="7">Catalyzes the NADPH-dependent reduction of L-glutamate 5-phosphate into L-glutamate 5-semialdehyde and phosphate. The product spontaneously undergoes cyclization to form 1-pyrroline-5-carboxylate.</text>
</comment>
<dbReference type="SUPFAM" id="SSF53720">
    <property type="entry name" value="ALDH-like"/>
    <property type="match status" value="1"/>
</dbReference>
<dbReference type="InterPro" id="IPR000965">
    <property type="entry name" value="GPR_dom"/>
</dbReference>
<comment type="similarity">
    <text evidence="7">Belongs to the gamma-glutamyl phosphate reductase family.</text>
</comment>
<dbReference type="GO" id="GO:0005737">
    <property type="term" value="C:cytoplasm"/>
    <property type="evidence" value="ECO:0007669"/>
    <property type="project" value="UniProtKB-SubCell"/>
</dbReference>
<dbReference type="PANTHER" id="PTHR11063">
    <property type="entry name" value="GLUTAMATE SEMIALDEHYDE DEHYDROGENASE"/>
    <property type="match status" value="1"/>
</dbReference>
<keyword evidence="5 7" id="KW-0560">Oxidoreductase</keyword>
<dbReference type="PIRSF" id="PIRSF000151">
    <property type="entry name" value="GPR"/>
    <property type="match status" value="1"/>
</dbReference>
<evidence type="ECO:0000256" key="2">
    <source>
        <dbReference type="ARBA" id="ARBA00022605"/>
    </source>
</evidence>
<comment type="caution">
    <text evidence="9">The sequence shown here is derived from an EMBL/GenBank/DDBJ whole genome shotgun (WGS) entry which is preliminary data.</text>
</comment>
<dbReference type="InterPro" id="IPR015590">
    <property type="entry name" value="Aldehyde_DH_dom"/>
</dbReference>
<dbReference type="CDD" id="cd07079">
    <property type="entry name" value="ALDH_F18-19_ProA-GPR"/>
    <property type="match status" value="1"/>
</dbReference>
<dbReference type="GO" id="GO:0050661">
    <property type="term" value="F:NADP binding"/>
    <property type="evidence" value="ECO:0007669"/>
    <property type="project" value="InterPro"/>
</dbReference>
<evidence type="ECO:0000256" key="3">
    <source>
        <dbReference type="ARBA" id="ARBA00022650"/>
    </source>
</evidence>
<keyword evidence="4 7" id="KW-0521">NADP</keyword>
<dbReference type="PROSITE" id="PS01223">
    <property type="entry name" value="PROA"/>
    <property type="match status" value="1"/>
</dbReference>
<dbReference type="GO" id="GO:0004350">
    <property type="term" value="F:glutamate-5-semialdehyde dehydrogenase activity"/>
    <property type="evidence" value="ECO:0007669"/>
    <property type="project" value="UniProtKB-UniRule"/>
</dbReference>
<keyword evidence="7" id="KW-0963">Cytoplasm</keyword>
<keyword evidence="3 7" id="KW-0641">Proline biosynthesis</keyword>
<dbReference type="Gene3D" id="3.40.605.10">
    <property type="entry name" value="Aldehyde Dehydrogenase, Chain A, domain 1"/>
    <property type="match status" value="1"/>
</dbReference>
<dbReference type="InterPro" id="IPR012134">
    <property type="entry name" value="Glu-5-SA_DH"/>
</dbReference>